<sequence>MVDDGTDLRSVLAKRDDILASLAESPARKPELVDELSVSRSTVDRAIGELTDVDCVVADGSTYSVTKAGHLALAERTEYVASTDAIGRASGLLKHLPATAEIPPVFFKGATVTRSEPHAPDRAAAASASLLTEATSMRGLAPTVLKSDVFTVDGELERDDLTVEIVAERSVIDSLRSFPATPTESLLGRESLSLYESETSLPYALWIMETPEGDHAGITVHDSGGSVAGMIMTQSEPALRWANDRYREYKRRASPVAVTPD</sequence>
<dbReference type="InterPro" id="IPR013561">
    <property type="entry name" value="FilR1_middle_dom"/>
</dbReference>
<keyword evidence="4" id="KW-1185">Reference proteome</keyword>
<feature type="domain" description="Methanogenesis regulatory protein FilR1 middle" evidence="1">
    <location>
        <begin position="121"/>
        <end position="251"/>
    </location>
</feature>
<evidence type="ECO:0000313" key="3">
    <source>
        <dbReference type="EMBL" id="MBP1900361.1"/>
    </source>
</evidence>
<evidence type="ECO:0000313" key="4">
    <source>
        <dbReference type="Proteomes" id="UP000770586"/>
    </source>
</evidence>
<evidence type="ECO:0000259" key="2">
    <source>
        <dbReference type="Pfam" id="PF25213"/>
    </source>
</evidence>
<dbReference type="EMBL" id="JAGGKE010000001">
    <property type="protein sequence ID" value="MBP1900361.1"/>
    <property type="molecule type" value="Genomic_DNA"/>
</dbReference>
<dbReference type="SUPFAM" id="SSF46785">
    <property type="entry name" value="Winged helix' DNA-binding domain"/>
    <property type="match status" value="1"/>
</dbReference>
<accession>A0A8J7UM15</accession>
<dbReference type="RefSeq" id="WP_209542963.1">
    <property type="nucleotide sequence ID" value="NZ_BAAADX010000003.1"/>
</dbReference>
<feature type="domain" description="HVO-A0261-like N-terminal" evidence="2">
    <location>
        <begin position="10"/>
        <end position="83"/>
    </location>
</feature>
<dbReference type="InterPro" id="IPR036390">
    <property type="entry name" value="WH_DNA-bd_sf"/>
</dbReference>
<dbReference type="InterPro" id="IPR057527">
    <property type="entry name" value="HVO_A0261-like_N"/>
</dbReference>
<proteinExistence type="predicted"/>
<dbReference type="Pfam" id="PF08350">
    <property type="entry name" value="FilR1_middle"/>
    <property type="match status" value="1"/>
</dbReference>
<reference evidence="3 4" key="1">
    <citation type="submission" date="2021-03" db="EMBL/GenBank/DDBJ databases">
        <title>Genomic Encyclopedia of Type Strains, Phase IV (KMG-IV): sequencing the most valuable type-strain genomes for metagenomic binning, comparative biology and taxonomic classification.</title>
        <authorList>
            <person name="Goeker M."/>
        </authorList>
    </citation>
    <scope>NUCLEOTIDE SEQUENCE [LARGE SCALE GENOMIC DNA]</scope>
    <source>
        <strain evidence="3 4">DSM 12287</strain>
    </source>
</reference>
<dbReference type="OrthoDB" id="11410at2157"/>
<name>A0A8J7UM15_9EURY</name>
<dbReference type="Pfam" id="PF25213">
    <property type="entry name" value="HVO_A0261_N"/>
    <property type="match status" value="1"/>
</dbReference>
<organism evidence="3 4">
    <name type="scientific">Halorubrum trapanicum</name>
    <dbReference type="NCBI Taxonomy" id="29284"/>
    <lineage>
        <taxon>Archaea</taxon>
        <taxon>Methanobacteriati</taxon>
        <taxon>Methanobacteriota</taxon>
        <taxon>Stenosarchaea group</taxon>
        <taxon>Halobacteria</taxon>
        <taxon>Halobacteriales</taxon>
        <taxon>Haloferacaceae</taxon>
        <taxon>Halorubrum</taxon>
    </lineage>
</organism>
<dbReference type="Proteomes" id="UP000770586">
    <property type="component" value="Unassembled WGS sequence"/>
</dbReference>
<comment type="caution">
    <text evidence="3">The sequence shown here is derived from an EMBL/GenBank/DDBJ whole genome shotgun (WGS) entry which is preliminary data.</text>
</comment>
<dbReference type="AlphaFoldDB" id="A0A8J7UM15"/>
<gene>
    <name evidence="3" type="ORF">J2744_000013</name>
</gene>
<evidence type="ECO:0000259" key="1">
    <source>
        <dbReference type="Pfam" id="PF08350"/>
    </source>
</evidence>
<protein>
    <submittedName>
        <fullName evidence="3">Putative transcriptional regulator</fullName>
    </submittedName>
</protein>